<dbReference type="SUPFAM" id="SSF52540">
    <property type="entry name" value="P-loop containing nucleoside triphosphate hydrolases"/>
    <property type="match status" value="1"/>
</dbReference>
<dbReference type="PANTHER" id="PTHR43776:SF7">
    <property type="entry name" value="D,D-DIPEPTIDE TRANSPORT ATP-BINDING PROTEIN DDPF-RELATED"/>
    <property type="match status" value="1"/>
</dbReference>
<keyword evidence="3" id="KW-0547">Nucleotide-binding</keyword>
<protein>
    <submittedName>
        <fullName evidence="6">ATP-binding cassette domain-containing protein</fullName>
    </submittedName>
</protein>
<dbReference type="InterPro" id="IPR003439">
    <property type="entry name" value="ABC_transporter-like_ATP-bd"/>
</dbReference>
<dbReference type="GO" id="GO:0005524">
    <property type="term" value="F:ATP binding"/>
    <property type="evidence" value="ECO:0007669"/>
    <property type="project" value="UniProtKB-KW"/>
</dbReference>
<keyword evidence="2" id="KW-0813">Transport</keyword>
<dbReference type="Gene3D" id="3.40.50.300">
    <property type="entry name" value="P-loop containing nucleotide triphosphate hydrolases"/>
    <property type="match status" value="1"/>
</dbReference>
<reference evidence="6" key="1">
    <citation type="submission" date="2022-01" db="EMBL/GenBank/DDBJ databases">
        <title>Microbacterium eymi and Microbacterium rhizovicinus sp. nov., isolated from the rhizospheric soil of Elymus tsukushiensis, a plant native to the Dokdo Islands, Republic of Korea.</title>
        <authorList>
            <person name="Hwang Y.J."/>
        </authorList>
    </citation>
    <scope>NUCLEOTIDE SEQUENCE</scope>
    <source>
        <strain evidence="6">KUDC0405</strain>
    </source>
</reference>
<dbReference type="PROSITE" id="PS00211">
    <property type="entry name" value="ABC_TRANSPORTER_1"/>
    <property type="match status" value="1"/>
</dbReference>
<dbReference type="Proteomes" id="UP001054811">
    <property type="component" value="Chromosome"/>
</dbReference>
<evidence type="ECO:0000313" key="6">
    <source>
        <dbReference type="EMBL" id="UUT35340.1"/>
    </source>
</evidence>
<organism evidence="6 7">
    <name type="scientific">Microbacterium elymi</name>
    <dbReference type="NCBI Taxonomy" id="2909587"/>
    <lineage>
        <taxon>Bacteria</taxon>
        <taxon>Bacillati</taxon>
        <taxon>Actinomycetota</taxon>
        <taxon>Actinomycetes</taxon>
        <taxon>Micrococcales</taxon>
        <taxon>Microbacteriaceae</taxon>
        <taxon>Microbacterium</taxon>
    </lineage>
</organism>
<evidence type="ECO:0000256" key="1">
    <source>
        <dbReference type="ARBA" id="ARBA00005417"/>
    </source>
</evidence>
<dbReference type="InterPro" id="IPR017871">
    <property type="entry name" value="ABC_transporter-like_CS"/>
</dbReference>
<dbReference type="EMBL" id="CP091139">
    <property type="protein sequence ID" value="UUT35340.1"/>
    <property type="molecule type" value="Genomic_DNA"/>
</dbReference>
<name>A0ABY5NJJ4_9MICO</name>
<comment type="similarity">
    <text evidence="1">Belongs to the ABC transporter superfamily.</text>
</comment>
<evidence type="ECO:0000256" key="3">
    <source>
        <dbReference type="ARBA" id="ARBA00022741"/>
    </source>
</evidence>
<keyword evidence="7" id="KW-1185">Reference proteome</keyword>
<dbReference type="PANTHER" id="PTHR43776">
    <property type="entry name" value="TRANSPORT ATP-BINDING PROTEIN"/>
    <property type="match status" value="1"/>
</dbReference>
<gene>
    <name evidence="6" type="ORF">L2X98_34885</name>
</gene>
<evidence type="ECO:0000313" key="7">
    <source>
        <dbReference type="Proteomes" id="UP001054811"/>
    </source>
</evidence>
<keyword evidence="4 6" id="KW-0067">ATP-binding</keyword>
<dbReference type="InterPro" id="IPR027417">
    <property type="entry name" value="P-loop_NTPase"/>
</dbReference>
<dbReference type="InterPro" id="IPR050319">
    <property type="entry name" value="ABC_transp_ATP-bind"/>
</dbReference>
<dbReference type="PROSITE" id="PS50893">
    <property type="entry name" value="ABC_TRANSPORTER_2"/>
    <property type="match status" value="1"/>
</dbReference>
<dbReference type="Pfam" id="PF00005">
    <property type="entry name" value="ABC_tran"/>
    <property type="match status" value="1"/>
</dbReference>
<accession>A0ABY5NJJ4</accession>
<evidence type="ECO:0000256" key="2">
    <source>
        <dbReference type="ARBA" id="ARBA00022448"/>
    </source>
</evidence>
<evidence type="ECO:0000256" key="4">
    <source>
        <dbReference type="ARBA" id="ARBA00022840"/>
    </source>
</evidence>
<dbReference type="InterPro" id="IPR003593">
    <property type="entry name" value="AAA+_ATPase"/>
</dbReference>
<dbReference type="RefSeq" id="WP_259611918.1">
    <property type="nucleotide sequence ID" value="NZ_CP091139.2"/>
</dbReference>
<proteinExistence type="inferred from homology"/>
<evidence type="ECO:0000259" key="5">
    <source>
        <dbReference type="PROSITE" id="PS50893"/>
    </source>
</evidence>
<feature type="domain" description="ABC transporter" evidence="5">
    <location>
        <begin position="11"/>
        <end position="260"/>
    </location>
</feature>
<sequence length="263" mass="27818">MARHRDADVAIRCSDLSITRASARGTATERVVDGVDFTLAHGRSLAVLGPTGAGKSSLGAVLAGTDEPGLAVVGGDARVQGIPVRRPGRAHRTLTYLVGYLGQGAGTRLPARLTVEEVISSPVTSRDRRVNKRALALRVAALLDELKLPLGMTVKYPYELSAGMRQRVALARALMLDPKLLVADDLFANLDVQARAAVVEAIRRRCDGYGMSTLLIGNDRDGIRALGAEVLILRSGHVVACGANVDDVLWTPSAGADRRLIAS</sequence>
<dbReference type="SMART" id="SM00382">
    <property type="entry name" value="AAA"/>
    <property type="match status" value="1"/>
</dbReference>